<evidence type="ECO:0000313" key="2">
    <source>
        <dbReference type="EMBL" id="KAK8789023.1"/>
    </source>
</evidence>
<dbReference type="GO" id="GO:0005667">
    <property type="term" value="C:transcription regulator complex"/>
    <property type="evidence" value="ECO:0007669"/>
    <property type="project" value="TreeGrafter"/>
</dbReference>
<protein>
    <recommendedName>
        <fullName evidence="1">MADF domain-containing protein</fullName>
    </recommendedName>
</protein>
<dbReference type="InterPro" id="IPR006578">
    <property type="entry name" value="MADF-dom"/>
</dbReference>
<evidence type="ECO:0000259" key="1">
    <source>
        <dbReference type="PROSITE" id="PS51029"/>
    </source>
</evidence>
<comment type="caution">
    <text evidence="2">The sequence shown here is derived from an EMBL/GenBank/DDBJ whole genome shotgun (WGS) entry which is preliminary data.</text>
</comment>
<dbReference type="EMBL" id="JARKHS020000232">
    <property type="protein sequence ID" value="KAK8789023.1"/>
    <property type="molecule type" value="Genomic_DNA"/>
</dbReference>
<proteinExistence type="predicted"/>
<dbReference type="PANTHER" id="PTHR12243">
    <property type="entry name" value="MADF DOMAIN TRANSCRIPTION FACTOR"/>
    <property type="match status" value="1"/>
</dbReference>
<evidence type="ECO:0000313" key="3">
    <source>
        <dbReference type="Proteomes" id="UP001321473"/>
    </source>
</evidence>
<sequence>MAAMQEFNERLIEQVQEERVLWDMSYTHYKSQQRRNVAWRRIAATLGSTVPDVKARWKNLRDTFRRLYKARNPTPRSGAPAEDEDEDCFDGDDSATKWFFYDRLLFLRDPVTGRP</sequence>
<dbReference type="AlphaFoldDB" id="A0AAQ4FQT8"/>
<keyword evidence="3" id="KW-1185">Reference proteome</keyword>
<organism evidence="2 3">
    <name type="scientific">Amblyomma americanum</name>
    <name type="common">Lone star tick</name>
    <dbReference type="NCBI Taxonomy" id="6943"/>
    <lineage>
        <taxon>Eukaryota</taxon>
        <taxon>Metazoa</taxon>
        <taxon>Ecdysozoa</taxon>
        <taxon>Arthropoda</taxon>
        <taxon>Chelicerata</taxon>
        <taxon>Arachnida</taxon>
        <taxon>Acari</taxon>
        <taxon>Parasitiformes</taxon>
        <taxon>Ixodida</taxon>
        <taxon>Ixodoidea</taxon>
        <taxon>Ixodidae</taxon>
        <taxon>Amblyomminae</taxon>
        <taxon>Amblyomma</taxon>
    </lineage>
</organism>
<dbReference type="SMART" id="SM00595">
    <property type="entry name" value="MADF"/>
    <property type="match status" value="1"/>
</dbReference>
<dbReference type="PANTHER" id="PTHR12243:SF69">
    <property type="entry name" value="SI:CH73-59F11.3"/>
    <property type="match status" value="1"/>
</dbReference>
<accession>A0AAQ4FQT8</accession>
<feature type="domain" description="MADF" evidence="1">
    <location>
        <begin position="10"/>
        <end position="112"/>
    </location>
</feature>
<dbReference type="Pfam" id="PF10545">
    <property type="entry name" value="MADF_DNA_bdg"/>
    <property type="match status" value="1"/>
</dbReference>
<dbReference type="Proteomes" id="UP001321473">
    <property type="component" value="Unassembled WGS sequence"/>
</dbReference>
<dbReference type="PROSITE" id="PS51029">
    <property type="entry name" value="MADF"/>
    <property type="match status" value="1"/>
</dbReference>
<dbReference type="InterPro" id="IPR039353">
    <property type="entry name" value="TF_Adf1"/>
</dbReference>
<dbReference type="GO" id="GO:0006357">
    <property type="term" value="P:regulation of transcription by RNA polymerase II"/>
    <property type="evidence" value="ECO:0007669"/>
    <property type="project" value="TreeGrafter"/>
</dbReference>
<dbReference type="GO" id="GO:0005634">
    <property type="term" value="C:nucleus"/>
    <property type="evidence" value="ECO:0007669"/>
    <property type="project" value="TreeGrafter"/>
</dbReference>
<reference evidence="2 3" key="1">
    <citation type="journal article" date="2023" name="Arcadia Sci">
        <title>De novo assembly of a long-read Amblyomma americanum tick genome.</title>
        <authorList>
            <person name="Chou S."/>
            <person name="Poskanzer K.E."/>
            <person name="Rollins M."/>
            <person name="Thuy-Boun P.S."/>
        </authorList>
    </citation>
    <scope>NUCLEOTIDE SEQUENCE [LARGE SCALE GENOMIC DNA]</scope>
    <source>
        <strain evidence="2">F_SG_1</strain>
        <tissue evidence="2">Salivary glands</tissue>
    </source>
</reference>
<gene>
    <name evidence="2" type="ORF">V5799_021200</name>
</gene>
<name>A0AAQ4FQT8_AMBAM</name>